<dbReference type="InterPro" id="IPR007360">
    <property type="entry name" value="SirB"/>
</dbReference>
<sequence>MYLGLKYFHLFTIVTSVALFCLRYGLMMMNSQALHHRFLKIAPHVIDTLLLLSGVALCVVTGFIPFTPEAAWLTEKLMCMLAYIALGVFTLKLGRGKLLRTFAFLGALGWVAMAANISWTKLPIFMH</sequence>
<keyword evidence="1" id="KW-1133">Transmembrane helix</keyword>
<feature type="transmembrane region" description="Helical" evidence="1">
    <location>
        <begin position="38"/>
        <end position="64"/>
    </location>
</feature>
<gene>
    <name evidence="2" type="ORF">SAMN02745781_01061</name>
</gene>
<organism evidence="2 3">
    <name type="scientific">Vibrio gazogenes DSM 21264 = NBRC 103151</name>
    <dbReference type="NCBI Taxonomy" id="1123492"/>
    <lineage>
        <taxon>Bacteria</taxon>
        <taxon>Pseudomonadati</taxon>
        <taxon>Pseudomonadota</taxon>
        <taxon>Gammaproteobacteria</taxon>
        <taxon>Vibrionales</taxon>
        <taxon>Vibrionaceae</taxon>
        <taxon>Vibrio</taxon>
    </lineage>
</organism>
<evidence type="ECO:0000256" key="1">
    <source>
        <dbReference type="SAM" id="Phobius"/>
    </source>
</evidence>
<accession>A0A1M4XHX7</accession>
<dbReference type="Proteomes" id="UP000184159">
    <property type="component" value="Unassembled WGS sequence"/>
</dbReference>
<dbReference type="AlphaFoldDB" id="A0A1M4XHX7"/>
<dbReference type="PIRSF" id="PIRSF005610">
    <property type="entry name" value="SirB"/>
    <property type="match status" value="1"/>
</dbReference>
<keyword evidence="1" id="KW-0472">Membrane</keyword>
<reference evidence="3" key="1">
    <citation type="submission" date="2016-11" db="EMBL/GenBank/DDBJ databases">
        <authorList>
            <person name="Varghese N."/>
            <person name="Submissions S."/>
        </authorList>
    </citation>
    <scope>NUCLEOTIDE SEQUENCE [LARGE SCALE GENOMIC DNA]</scope>
    <source>
        <strain evidence="3">DSM 21264</strain>
    </source>
</reference>
<dbReference type="EMBL" id="FQUH01000004">
    <property type="protein sequence ID" value="SHE93109.1"/>
    <property type="molecule type" value="Genomic_DNA"/>
</dbReference>
<dbReference type="PANTHER" id="PTHR39594:SF1">
    <property type="entry name" value="PROTEIN YCHQ"/>
    <property type="match status" value="1"/>
</dbReference>
<keyword evidence="1" id="KW-0812">Transmembrane</keyword>
<dbReference type="PANTHER" id="PTHR39594">
    <property type="entry name" value="PROTEIN YCHQ"/>
    <property type="match status" value="1"/>
</dbReference>
<evidence type="ECO:0000313" key="3">
    <source>
        <dbReference type="Proteomes" id="UP000184159"/>
    </source>
</evidence>
<feature type="transmembrane region" description="Helical" evidence="1">
    <location>
        <begin position="70"/>
        <end position="91"/>
    </location>
</feature>
<name>A0A1M4XHX7_VIBGA</name>
<proteinExistence type="predicted"/>
<dbReference type="RefSeq" id="WP_072956502.1">
    <property type="nucleotide sequence ID" value="NZ_FQUH01000004.1"/>
</dbReference>
<dbReference type="Pfam" id="PF04247">
    <property type="entry name" value="SirB"/>
    <property type="match status" value="1"/>
</dbReference>
<evidence type="ECO:0000313" key="2">
    <source>
        <dbReference type="EMBL" id="SHE93109.1"/>
    </source>
</evidence>
<feature type="transmembrane region" description="Helical" evidence="1">
    <location>
        <begin position="98"/>
        <end position="119"/>
    </location>
</feature>
<dbReference type="GO" id="GO:0005886">
    <property type="term" value="C:plasma membrane"/>
    <property type="evidence" value="ECO:0007669"/>
    <property type="project" value="TreeGrafter"/>
</dbReference>
<feature type="transmembrane region" description="Helical" evidence="1">
    <location>
        <begin position="6"/>
        <end position="26"/>
    </location>
</feature>
<protein>
    <submittedName>
        <fullName evidence="2">Uncharacterized membrane protein SirB2</fullName>
    </submittedName>
</protein>
<keyword evidence="3" id="KW-1185">Reference proteome</keyword>